<reference evidence="7 8" key="1">
    <citation type="submission" date="2014-10" db="EMBL/GenBank/DDBJ databases">
        <title>Genome sequencing of Vibrio sinaloensis T08.</title>
        <authorList>
            <person name="Chan K.-G."/>
            <person name="Mohamad N.I."/>
        </authorList>
    </citation>
    <scope>NUCLEOTIDE SEQUENCE [LARGE SCALE GENOMIC DNA]</scope>
    <source>
        <strain evidence="7 8">T08</strain>
    </source>
</reference>
<keyword evidence="2" id="KW-0249">Electron transport</keyword>
<dbReference type="Pfam" id="PF00085">
    <property type="entry name" value="Thioredoxin"/>
    <property type="match status" value="1"/>
</dbReference>
<keyword evidence="3" id="KW-1015">Disulfide bond</keyword>
<dbReference type="RefSeq" id="WP_038188410.1">
    <property type="nucleotide sequence ID" value="NZ_JRWP01000004.1"/>
</dbReference>
<evidence type="ECO:0000313" key="7">
    <source>
        <dbReference type="EMBL" id="KGY10184.1"/>
    </source>
</evidence>
<keyword evidence="5" id="KW-1133">Transmembrane helix</keyword>
<dbReference type="GO" id="GO:0005737">
    <property type="term" value="C:cytoplasm"/>
    <property type="evidence" value="ECO:0007669"/>
    <property type="project" value="TreeGrafter"/>
</dbReference>
<protein>
    <submittedName>
        <fullName evidence="7">Redoxin</fullName>
    </submittedName>
</protein>
<evidence type="ECO:0000256" key="2">
    <source>
        <dbReference type="ARBA" id="ARBA00022982"/>
    </source>
</evidence>
<evidence type="ECO:0000256" key="3">
    <source>
        <dbReference type="ARBA" id="ARBA00023157"/>
    </source>
</evidence>
<evidence type="ECO:0000256" key="1">
    <source>
        <dbReference type="ARBA" id="ARBA00022448"/>
    </source>
</evidence>
<dbReference type="InterPro" id="IPR036249">
    <property type="entry name" value="Thioredoxin-like_sf"/>
</dbReference>
<organism evidence="7 8">
    <name type="scientific">Photobacterium sp. (strain ATCC 43367)</name>
    <dbReference type="NCBI Taxonomy" id="379097"/>
    <lineage>
        <taxon>Bacteria</taxon>
        <taxon>Pseudomonadati</taxon>
        <taxon>Pseudomonadota</taxon>
        <taxon>Gammaproteobacteria</taxon>
        <taxon>Vibrionales</taxon>
        <taxon>Vibrionaceae</taxon>
        <taxon>Vibrio</taxon>
        <taxon>Vibrio oreintalis group</taxon>
    </lineage>
</organism>
<dbReference type="STRING" id="379097.SE23_05945"/>
<keyword evidence="4" id="KW-0676">Redox-active center</keyword>
<dbReference type="Gene3D" id="3.40.30.10">
    <property type="entry name" value="Glutaredoxin"/>
    <property type="match status" value="1"/>
</dbReference>
<dbReference type="CDD" id="cd03011">
    <property type="entry name" value="TlpA_like_ScsD_MtbDsbE"/>
    <property type="match status" value="1"/>
</dbReference>
<gene>
    <name evidence="7" type="ORF">NM06_04540</name>
</gene>
<evidence type="ECO:0000259" key="6">
    <source>
        <dbReference type="PROSITE" id="PS51352"/>
    </source>
</evidence>
<keyword evidence="5" id="KW-0472">Membrane</keyword>
<dbReference type="AlphaFoldDB" id="A0A0A5I354"/>
<proteinExistence type="predicted"/>
<evidence type="ECO:0000256" key="5">
    <source>
        <dbReference type="SAM" id="Phobius"/>
    </source>
</evidence>
<dbReference type="InterPro" id="IPR017937">
    <property type="entry name" value="Thioredoxin_CS"/>
</dbReference>
<sequence>MKKRLLGWSKDLAIYGALAVVIAVSVDWYRTKDLPRDNAPNITGELISGEYFDVVAQSHQQPVVVYFWATWCGACRFVTPTIDWLSEYYPVVAVSGASGADGRVQRYMAHREYQFDNLNDPNSDIFRSWGISVTPTIAIVKNGQVVSMTTGITTPPGLLARVMFHQ</sequence>
<dbReference type="PROSITE" id="PS00194">
    <property type="entry name" value="THIOREDOXIN_1"/>
    <property type="match status" value="1"/>
</dbReference>
<name>A0A0A5I354_PHOS4</name>
<keyword evidence="5" id="KW-0812">Transmembrane</keyword>
<dbReference type="PANTHER" id="PTHR45663:SF11">
    <property type="entry name" value="GEO12009P1"/>
    <property type="match status" value="1"/>
</dbReference>
<keyword evidence="1" id="KW-0813">Transport</keyword>
<accession>A0A0A5I354</accession>
<dbReference type="PROSITE" id="PS51352">
    <property type="entry name" value="THIOREDOXIN_2"/>
    <property type="match status" value="1"/>
</dbReference>
<dbReference type="EMBL" id="JRWP01000004">
    <property type="protein sequence ID" value="KGY10184.1"/>
    <property type="molecule type" value="Genomic_DNA"/>
</dbReference>
<dbReference type="PANTHER" id="PTHR45663">
    <property type="entry name" value="GEO12009P1"/>
    <property type="match status" value="1"/>
</dbReference>
<dbReference type="OrthoDB" id="9796554at2"/>
<comment type="caution">
    <text evidence="7">The sequence shown here is derived from an EMBL/GenBank/DDBJ whole genome shotgun (WGS) entry which is preliminary data.</text>
</comment>
<evidence type="ECO:0000313" key="8">
    <source>
        <dbReference type="Proteomes" id="UP000030451"/>
    </source>
</evidence>
<feature type="transmembrane region" description="Helical" evidence="5">
    <location>
        <begin position="12"/>
        <end position="29"/>
    </location>
</feature>
<feature type="domain" description="Thioredoxin" evidence="6">
    <location>
        <begin position="33"/>
        <end position="166"/>
    </location>
</feature>
<dbReference type="SUPFAM" id="SSF52833">
    <property type="entry name" value="Thioredoxin-like"/>
    <property type="match status" value="1"/>
</dbReference>
<evidence type="ECO:0000256" key="4">
    <source>
        <dbReference type="ARBA" id="ARBA00023284"/>
    </source>
</evidence>
<dbReference type="GO" id="GO:0015035">
    <property type="term" value="F:protein-disulfide reductase activity"/>
    <property type="evidence" value="ECO:0007669"/>
    <property type="project" value="TreeGrafter"/>
</dbReference>
<dbReference type="Proteomes" id="UP000030451">
    <property type="component" value="Unassembled WGS sequence"/>
</dbReference>
<dbReference type="InterPro" id="IPR013766">
    <property type="entry name" value="Thioredoxin_domain"/>
</dbReference>